<sequence>MPEGPAPVDWEGRALDCASCRFRMRLDLGQCGLGWSCLNDRYAKRIERFFLLNPELADENLNHPYFETRVNAARHASVFRIPRLLDDPDPAVRAMAILRLPQAAAEKLIHDPDRAVRIAVAHRLPPASLIPLMHDVEPSVRLVVARRAPDGVLPGLIDDPDPSVRRIVVNRIPPDWIDRFRRDPDPLVRRAAAHRRPMLFVEDEDIRVRHAAAEEGCEKVLARLLDDPEDIIRETARARLAKLEGSADVDR</sequence>
<organism evidence="2 3">
    <name type="scientific">Rhodobacter maris</name>
    <dbReference type="NCBI Taxonomy" id="446682"/>
    <lineage>
        <taxon>Bacteria</taxon>
        <taxon>Pseudomonadati</taxon>
        <taxon>Pseudomonadota</taxon>
        <taxon>Alphaproteobacteria</taxon>
        <taxon>Rhodobacterales</taxon>
        <taxon>Rhodobacter group</taxon>
        <taxon>Rhodobacter</taxon>
    </lineage>
</organism>
<evidence type="ECO:0000259" key="1">
    <source>
        <dbReference type="Pfam" id="PF05484"/>
    </source>
</evidence>
<dbReference type="EMBL" id="OBMT01000006">
    <property type="protein sequence ID" value="SOC07958.1"/>
    <property type="molecule type" value="Genomic_DNA"/>
</dbReference>
<protein>
    <submittedName>
        <fullName evidence="2">LRV iron-sulfur cluster protein</fullName>
    </submittedName>
</protein>
<name>A0A285SPN2_9RHOB</name>
<keyword evidence="3" id="KW-1185">Reference proteome</keyword>
<dbReference type="InterPro" id="IPR008665">
    <property type="entry name" value="LRV_FeS"/>
</dbReference>
<accession>A0A285SPN2</accession>
<gene>
    <name evidence="2" type="ORF">SAMN05877831_106102</name>
</gene>
<dbReference type="SUPFAM" id="SSF48371">
    <property type="entry name" value="ARM repeat"/>
    <property type="match status" value="1"/>
</dbReference>
<reference evidence="3" key="1">
    <citation type="submission" date="2017-08" db="EMBL/GenBank/DDBJ databases">
        <authorList>
            <person name="Varghese N."/>
            <person name="Submissions S."/>
        </authorList>
    </citation>
    <scope>NUCLEOTIDE SEQUENCE [LARGE SCALE GENOMIC DNA]</scope>
    <source>
        <strain evidence="3">JA276</strain>
    </source>
</reference>
<dbReference type="Gene3D" id="1.25.10.10">
    <property type="entry name" value="Leucine-rich Repeat Variant"/>
    <property type="match status" value="1"/>
</dbReference>
<dbReference type="AlphaFoldDB" id="A0A285SPN2"/>
<feature type="domain" description="LRV FeS4 cluster" evidence="1">
    <location>
        <begin position="8"/>
        <end position="59"/>
    </location>
</feature>
<dbReference type="Proteomes" id="UP000219111">
    <property type="component" value="Unassembled WGS sequence"/>
</dbReference>
<dbReference type="Pfam" id="PF05484">
    <property type="entry name" value="LRV_FeS"/>
    <property type="match status" value="1"/>
</dbReference>
<evidence type="ECO:0000313" key="2">
    <source>
        <dbReference type="EMBL" id="SOC07958.1"/>
    </source>
</evidence>
<dbReference type="InterPro" id="IPR016024">
    <property type="entry name" value="ARM-type_fold"/>
</dbReference>
<dbReference type="InterPro" id="IPR011989">
    <property type="entry name" value="ARM-like"/>
</dbReference>
<evidence type="ECO:0000313" key="3">
    <source>
        <dbReference type="Proteomes" id="UP000219111"/>
    </source>
</evidence>
<dbReference type="RefSeq" id="WP_097070061.1">
    <property type="nucleotide sequence ID" value="NZ_OBMT01000006.1"/>
</dbReference>
<dbReference type="OrthoDB" id="7548085at2"/>
<proteinExistence type="predicted"/>